<dbReference type="GO" id="GO:0000976">
    <property type="term" value="F:transcription cis-regulatory region binding"/>
    <property type="evidence" value="ECO:0007669"/>
    <property type="project" value="TreeGrafter"/>
</dbReference>
<feature type="region of interest" description="Disordered" evidence="5">
    <location>
        <begin position="1"/>
        <end position="81"/>
    </location>
</feature>
<keyword evidence="3" id="KW-0804">Transcription</keyword>
<dbReference type="CDD" id="cd00067">
    <property type="entry name" value="GAL4"/>
    <property type="match status" value="1"/>
</dbReference>
<evidence type="ECO:0000256" key="2">
    <source>
        <dbReference type="ARBA" id="ARBA00023125"/>
    </source>
</evidence>
<dbReference type="GO" id="GO:0000981">
    <property type="term" value="F:DNA-binding transcription factor activity, RNA polymerase II-specific"/>
    <property type="evidence" value="ECO:0007669"/>
    <property type="project" value="InterPro"/>
</dbReference>
<evidence type="ECO:0000256" key="5">
    <source>
        <dbReference type="SAM" id="MobiDB-lite"/>
    </source>
</evidence>
<dbReference type="InterPro" id="IPR036864">
    <property type="entry name" value="Zn2-C6_fun-type_DNA-bd_sf"/>
</dbReference>
<name>A0AAD4CYA4_ASPNN</name>
<dbReference type="Gene3D" id="4.10.240.10">
    <property type="entry name" value="Zn(2)-C6 fungal-type DNA-binding domain"/>
    <property type="match status" value="1"/>
</dbReference>
<dbReference type="AlphaFoldDB" id="A0AAD4CYA4"/>
<evidence type="ECO:0000259" key="6">
    <source>
        <dbReference type="PROSITE" id="PS50048"/>
    </source>
</evidence>
<feature type="compositionally biased region" description="Polar residues" evidence="5">
    <location>
        <begin position="9"/>
        <end position="23"/>
    </location>
</feature>
<organism evidence="7 8">
    <name type="scientific">Aspergillus nanangensis</name>
    <dbReference type="NCBI Taxonomy" id="2582783"/>
    <lineage>
        <taxon>Eukaryota</taxon>
        <taxon>Fungi</taxon>
        <taxon>Dikarya</taxon>
        <taxon>Ascomycota</taxon>
        <taxon>Pezizomycotina</taxon>
        <taxon>Eurotiomycetes</taxon>
        <taxon>Eurotiomycetidae</taxon>
        <taxon>Eurotiales</taxon>
        <taxon>Aspergillaceae</taxon>
        <taxon>Aspergillus</taxon>
        <taxon>Aspergillus subgen. Circumdati</taxon>
    </lineage>
</organism>
<keyword evidence="8" id="KW-1185">Reference proteome</keyword>
<protein>
    <recommendedName>
        <fullName evidence="6">Zn(2)-C6 fungal-type domain-containing protein</fullName>
    </recommendedName>
</protein>
<dbReference type="InterPro" id="IPR001138">
    <property type="entry name" value="Zn2Cys6_DnaBD"/>
</dbReference>
<dbReference type="Pfam" id="PF00172">
    <property type="entry name" value="Zn_clus"/>
    <property type="match status" value="1"/>
</dbReference>
<dbReference type="GO" id="GO:0045944">
    <property type="term" value="P:positive regulation of transcription by RNA polymerase II"/>
    <property type="evidence" value="ECO:0007669"/>
    <property type="project" value="TreeGrafter"/>
</dbReference>
<dbReference type="SMART" id="SM00066">
    <property type="entry name" value="GAL4"/>
    <property type="match status" value="1"/>
</dbReference>
<evidence type="ECO:0000256" key="1">
    <source>
        <dbReference type="ARBA" id="ARBA00023015"/>
    </source>
</evidence>
<reference evidence="7" key="2">
    <citation type="submission" date="2020-02" db="EMBL/GenBank/DDBJ databases">
        <authorList>
            <person name="Gilchrist C.L.M."/>
            <person name="Chooi Y.-H."/>
        </authorList>
    </citation>
    <scope>NUCLEOTIDE SEQUENCE</scope>
    <source>
        <strain evidence="7">MST-FP2251</strain>
    </source>
</reference>
<evidence type="ECO:0000313" key="8">
    <source>
        <dbReference type="Proteomes" id="UP001194746"/>
    </source>
</evidence>
<accession>A0AAD4CYA4</accession>
<gene>
    <name evidence="7" type="ORF">FE257_006586</name>
</gene>
<proteinExistence type="predicted"/>
<dbReference type="SUPFAM" id="SSF57701">
    <property type="entry name" value="Zn2/Cys6 DNA-binding domain"/>
    <property type="match status" value="1"/>
</dbReference>
<feature type="domain" description="Zn(2)-C6 fungal-type" evidence="6">
    <location>
        <begin position="90"/>
        <end position="120"/>
    </location>
</feature>
<keyword evidence="2" id="KW-0238">DNA-binding</keyword>
<reference evidence="7" key="1">
    <citation type="journal article" date="2019" name="Beilstein J. Org. Chem.">
        <title>Nanangenines: drimane sesquiterpenoids as the dominant metabolite cohort of a novel Australian fungus, Aspergillus nanangensis.</title>
        <authorList>
            <person name="Lacey H.J."/>
            <person name="Gilchrist C.L.M."/>
            <person name="Crombie A."/>
            <person name="Kalaitzis J.A."/>
            <person name="Vuong D."/>
            <person name="Rutledge P.J."/>
            <person name="Turner P."/>
            <person name="Pitt J.I."/>
            <person name="Lacey E."/>
            <person name="Chooi Y.H."/>
            <person name="Piggott A.M."/>
        </authorList>
    </citation>
    <scope>NUCLEOTIDE SEQUENCE</scope>
    <source>
        <strain evidence="7">MST-FP2251</strain>
    </source>
</reference>
<dbReference type="GO" id="GO:0008270">
    <property type="term" value="F:zinc ion binding"/>
    <property type="evidence" value="ECO:0007669"/>
    <property type="project" value="InterPro"/>
</dbReference>
<sequence length="688" mass="76951">MASAGNGLVSLSTDLGLSVSSSGREPITDASGPGGNTTPQGETPKESVQADDSGVPTPTSAALSTPRALGSDSNPPDEVVVKKPRRVRTGCLTCRERHLKCDEARNQCRNCRKSGRICRRGVRLNFIDTQVSAPHFYINPPHGARVQFRDESRHIASEYVGGFERYPPPEAEILLESDDQANPTMYAGFNMSAMPSFIPEIPMALPGHIEATLDSHRHPIIQPLERNARDVPFHSAMQGRVDSNQYACLDNPDEMFLLQVFVEEFTHILPCHALEEPMLLKALMACGARHIFLVNPSYGEEKAAYLHDTASSDLLRSLQDPNRDSALCATTAVILNVYELMCSRSILPGQSLNHIAGARALIKECQWDARAQGLGGACFWLNVGMELLTCLQYNWTLAWDPDTWGVDMNLDQTKPSVAGNEELWTHWMLYICAKVANFRSSIIHFSEIDHPTGSMHINEQYQEWCTYHDWCERWAAAAPRSMKPLGHLHNWQTNSKTVFPHIWLIKRSSIVARLFYHTAQILLSKTHPFESEFSPEMHSMQQRHAHDICGIVSNVKDRGIASLSLRFIAIAAECLATRDAQEEIIGLLDNIIKETGWKAGHIKDELQQAWGWHVTHRQQAISSDANAFDFLHDHSTLDPSAVPDPNKMPHGIINPVMASADFSMENRPYREYYVAPQHGLSHYQPKGF</sequence>
<dbReference type="PANTHER" id="PTHR37534:SF40">
    <property type="entry name" value="ZN(2)-C6 FUNGAL-TYPE DOMAIN-CONTAINING PROTEIN"/>
    <property type="match status" value="1"/>
</dbReference>
<dbReference type="Proteomes" id="UP001194746">
    <property type="component" value="Unassembled WGS sequence"/>
</dbReference>
<keyword evidence="1" id="KW-0805">Transcription regulation</keyword>
<evidence type="ECO:0000256" key="4">
    <source>
        <dbReference type="ARBA" id="ARBA00023242"/>
    </source>
</evidence>
<keyword evidence="4" id="KW-0539">Nucleus</keyword>
<dbReference type="PROSITE" id="PS50048">
    <property type="entry name" value="ZN2_CY6_FUNGAL_2"/>
    <property type="match status" value="1"/>
</dbReference>
<dbReference type="GO" id="GO:0005634">
    <property type="term" value="C:nucleus"/>
    <property type="evidence" value="ECO:0007669"/>
    <property type="project" value="TreeGrafter"/>
</dbReference>
<evidence type="ECO:0000313" key="7">
    <source>
        <dbReference type="EMBL" id="KAF9894696.1"/>
    </source>
</evidence>
<dbReference type="PANTHER" id="PTHR37534">
    <property type="entry name" value="TRANSCRIPTIONAL ACTIVATOR PROTEIN UGA3"/>
    <property type="match status" value="1"/>
</dbReference>
<dbReference type="EMBL" id="VCAU01000003">
    <property type="protein sequence ID" value="KAF9894696.1"/>
    <property type="molecule type" value="Genomic_DNA"/>
</dbReference>
<dbReference type="PROSITE" id="PS00463">
    <property type="entry name" value="ZN2_CY6_FUNGAL_1"/>
    <property type="match status" value="1"/>
</dbReference>
<comment type="caution">
    <text evidence="7">The sequence shown here is derived from an EMBL/GenBank/DDBJ whole genome shotgun (WGS) entry which is preliminary data.</text>
</comment>
<evidence type="ECO:0000256" key="3">
    <source>
        <dbReference type="ARBA" id="ARBA00023163"/>
    </source>
</evidence>